<evidence type="ECO:0000313" key="2">
    <source>
        <dbReference type="EnsemblPlants" id="AET5Gv20719000.6"/>
    </source>
</evidence>
<evidence type="ECO:0000256" key="1">
    <source>
        <dbReference type="SAM" id="MobiDB-lite"/>
    </source>
</evidence>
<sequence>PAGASGTPDGVVGAAEAPRGADQVPRDAPPSVPRRAAPWPRRAVGVRGARAWDQGLQALARHLQHGRDGGARARRRCARAHRPRRLPQLRRLRMAHAARARGRVVRFRQRERDQGRRRRGRRRVPAEADYSGRRRRRGAPAAQQIILPVACLAPEFYMSSGDLLELDEEQWFGGMDAGSYYASLAQGMLVAPPDERARPEHGEQSGVQTPLWSY</sequence>
<reference evidence="2" key="5">
    <citation type="journal article" date="2021" name="G3 (Bethesda)">
        <title>Aegilops tauschii genome assembly Aet v5.0 features greater sequence contiguity and improved annotation.</title>
        <authorList>
            <person name="Wang L."/>
            <person name="Zhu T."/>
            <person name="Rodriguez J.C."/>
            <person name="Deal K.R."/>
            <person name="Dubcovsky J."/>
            <person name="McGuire P.E."/>
            <person name="Lux T."/>
            <person name="Spannagl M."/>
            <person name="Mayer K.F.X."/>
            <person name="Baldrich P."/>
            <person name="Meyers B.C."/>
            <person name="Huo N."/>
            <person name="Gu Y.Q."/>
            <person name="Zhou H."/>
            <person name="Devos K.M."/>
            <person name="Bennetzen J.L."/>
            <person name="Unver T."/>
            <person name="Budak H."/>
            <person name="Gulick P.J."/>
            <person name="Galiba G."/>
            <person name="Kalapos B."/>
            <person name="Nelson D.R."/>
            <person name="Li P."/>
            <person name="You F.M."/>
            <person name="Luo M.C."/>
            <person name="Dvorak J."/>
        </authorList>
    </citation>
    <scope>NUCLEOTIDE SEQUENCE [LARGE SCALE GENOMIC DNA]</scope>
    <source>
        <strain evidence="2">cv. AL8/78</strain>
    </source>
</reference>
<dbReference type="EnsemblPlants" id="AET5Gv20719000.6">
    <property type="protein sequence ID" value="AET5Gv20719000.6"/>
    <property type="gene ID" value="AET5Gv20719000"/>
</dbReference>
<name>A0A453LDD8_AEGTS</name>
<reference evidence="3" key="2">
    <citation type="journal article" date="2017" name="Nat. Plants">
        <title>The Aegilops tauschii genome reveals multiple impacts of transposons.</title>
        <authorList>
            <person name="Zhao G."/>
            <person name="Zou C."/>
            <person name="Li K."/>
            <person name="Wang K."/>
            <person name="Li T."/>
            <person name="Gao L."/>
            <person name="Zhang X."/>
            <person name="Wang H."/>
            <person name="Yang Z."/>
            <person name="Liu X."/>
            <person name="Jiang W."/>
            <person name="Mao L."/>
            <person name="Kong X."/>
            <person name="Jiao Y."/>
            <person name="Jia J."/>
        </authorList>
    </citation>
    <scope>NUCLEOTIDE SEQUENCE [LARGE SCALE GENOMIC DNA]</scope>
    <source>
        <strain evidence="3">cv. AL8/78</strain>
    </source>
</reference>
<feature type="compositionally biased region" description="Polar residues" evidence="1">
    <location>
        <begin position="205"/>
        <end position="214"/>
    </location>
</feature>
<feature type="compositionally biased region" description="Low complexity" evidence="1">
    <location>
        <begin position="33"/>
        <end position="43"/>
    </location>
</feature>
<organism evidence="2 3">
    <name type="scientific">Aegilops tauschii subsp. strangulata</name>
    <name type="common">Goatgrass</name>
    <dbReference type="NCBI Taxonomy" id="200361"/>
    <lineage>
        <taxon>Eukaryota</taxon>
        <taxon>Viridiplantae</taxon>
        <taxon>Streptophyta</taxon>
        <taxon>Embryophyta</taxon>
        <taxon>Tracheophyta</taxon>
        <taxon>Spermatophyta</taxon>
        <taxon>Magnoliopsida</taxon>
        <taxon>Liliopsida</taxon>
        <taxon>Poales</taxon>
        <taxon>Poaceae</taxon>
        <taxon>BOP clade</taxon>
        <taxon>Pooideae</taxon>
        <taxon>Triticodae</taxon>
        <taxon>Triticeae</taxon>
        <taxon>Triticinae</taxon>
        <taxon>Aegilops</taxon>
    </lineage>
</organism>
<reference evidence="2" key="4">
    <citation type="submission" date="2019-03" db="UniProtKB">
        <authorList>
            <consortium name="EnsemblPlants"/>
        </authorList>
    </citation>
    <scope>IDENTIFICATION</scope>
</reference>
<feature type="region of interest" description="Disordered" evidence="1">
    <location>
        <begin position="195"/>
        <end position="214"/>
    </location>
</feature>
<feature type="region of interest" description="Disordered" evidence="1">
    <location>
        <begin position="1"/>
        <end position="43"/>
    </location>
</feature>
<reference evidence="3" key="1">
    <citation type="journal article" date="2014" name="Science">
        <title>Ancient hybridizations among the ancestral genomes of bread wheat.</title>
        <authorList>
            <consortium name="International Wheat Genome Sequencing Consortium,"/>
            <person name="Marcussen T."/>
            <person name="Sandve S.R."/>
            <person name="Heier L."/>
            <person name="Spannagl M."/>
            <person name="Pfeifer M."/>
            <person name="Jakobsen K.S."/>
            <person name="Wulff B.B."/>
            <person name="Steuernagel B."/>
            <person name="Mayer K.F."/>
            <person name="Olsen O.A."/>
        </authorList>
    </citation>
    <scope>NUCLEOTIDE SEQUENCE [LARGE SCALE GENOMIC DNA]</scope>
    <source>
        <strain evidence="3">cv. AL8/78</strain>
    </source>
</reference>
<feature type="region of interest" description="Disordered" evidence="1">
    <location>
        <begin position="107"/>
        <end position="137"/>
    </location>
</feature>
<proteinExistence type="predicted"/>
<protein>
    <submittedName>
        <fullName evidence="2">Uncharacterized protein</fullName>
    </submittedName>
</protein>
<reference evidence="2" key="3">
    <citation type="journal article" date="2017" name="Nature">
        <title>Genome sequence of the progenitor of the wheat D genome Aegilops tauschii.</title>
        <authorList>
            <person name="Luo M.C."/>
            <person name="Gu Y.Q."/>
            <person name="Puiu D."/>
            <person name="Wang H."/>
            <person name="Twardziok S.O."/>
            <person name="Deal K.R."/>
            <person name="Huo N."/>
            <person name="Zhu T."/>
            <person name="Wang L."/>
            <person name="Wang Y."/>
            <person name="McGuire P.E."/>
            <person name="Liu S."/>
            <person name="Long H."/>
            <person name="Ramasamy R.K."/>
            <person name="Rodriguez J.C."/>
            <person name="Van S.L."/>
            <person name="Yuan L."/>
            <person name="Wang Z."/>
            <person name="Xia Z."/>
            <person name="Xiao L."/>
            <person name="Anderson O.D."/>
            <person name="Ouyang S."/>
            <person name="Liang Y."/>
            <person name="Zimin A.V."/>
            <person name="Pertea G."/>
            <person name="Qi P."/>
            <person name="Bennetzen J.L."/>
            <person name="Dai X."/>
            <person name="Dawson M.W."/>
            <person name="Muller H.G."/>
            <person name="Kugler K."/>
            <person name="Rivarola-Duarte L."/>
            <person name="Spannagl M."/>
            <person name="Mayer K.F.X."/>
            <person name="Lu F.H."/>
            <person name="Bevan M.W."/>
            <person name="Leroy P."/>
            <person name="Li P."/>
            <person name="You F.M."/>
            <person name="Sun Q."/>
            <person name="Liu Z."/>
            <person name="Lyons E."/>
            <person name="Wicker T."/>
            <person name="Salzberg S.L."/>
            <person name="Devos K.M."/>
            <person name="Dvorak J."/>
        </authorList>
    </citation>
    <scope>NUCLEOTIDE SEQUENCE [LARGE SCALE GENOMIC DNA]</scope>
    <source>
        <strain evidence="2">cv. AL8/78</strain>
    </source>
</reference>
<keyword evidence="3" id="KW-1185">Reference proteome</keyword>
<evidence type="ECO:0000313" key="3">
    <source>
        <dbReference type="Proteomes" id="UP000015105"/>
    </source>
</evidence>
<dbReference type="AlphaFoldDB" id="A0A453LDD8"/>
<accession>A0A453LDD8</accession>
<dbReference type="Gramene" id="AET5Gv20719000.6">
    <property type="protein sequence ID" value="AET5Gv20719000.6"/>
    <property type="gene ID" value="AET5Gv20719000"/>
</dbReference>
<dbReference type="Proteomes" id="UP000015105">
    <property type="component" value="Chromosome 5D"/>
</dbReference>